<keyword evidence="4" id="KW-0479">Metal-binding</keyword>
<dbReference type="RefSeq" id="WP_167460798.1">
    <property type="nucleotide sequence ID" value="NZ_CP046171.1"/>
</dbReference>
<name>A0A6G9XL87_NOCBR</name>
<dbReference type="Pfam" id="PF01431">
    <property type="entry name" value="Peptidase_M13"/>
    <property type="match status" value="1"/>
</dbReference>
<organism evidence="10 11">
    <name type="scientific">Nocardia brasiliensis</name>
    <dbReference type="NCBI Taxonomy" id="37326"/>
    <lineage>
        <taxon>Bacteria</taxon>
        <taxon>Bacillati</taxon>
        <taxon>Actinomycetota</taxon>
        <taxon>Actinomycetes</taxon>
        <taxon>Mycobacteriales</taxon>
        <taxon>Nocardiaceae</taxon>
        <taxon>Nocardia</taxon>
    </lineage>
</organism>
<dbReference type="Gene3D" id="3.40.390.10">
    <property type="entry name" value="Collagenase (Catalytic Domain)"/>
    <property type="match status" value="1"/>
</dbReference>
<keyword evidence="3" id="KW-0645">Protease</keyword>
<evidence type="ECO:0000256" key="7">
    <source>
        <dbReference type="ARBA" id="ARBA00023049"/>
    </source>
</evidence>
<evidence type="ECO:0000256" key="2">
    <source>
        <dbReference type="ARBA" id="ARBA00007357"/>
    </source>
</evidence>
<dbReference type="GO" id="GO:0005886">
    <property type="term" value="C:plasma membrane"/>
    <property type="evidence" value="ECO:0007669"/>
    <property type="project" value="TreeGrafter"/>
</dbReference>
<dbReference type="PANTHER" id="PTHR11733:SF167">
    <property type="entry name" value="FI17812P1-RELATED"/>
    <property type="match status" value="1"/>
</dbReference>
<evidence type="ECO:0000256" key="6">
    <source>
        <dbReference type="ARBA" id="ARBA00022833"/>
    </source>
</evidence>
<dbReference type="InterPro" id="IPR000718">
    <property type="entry name" value="Peptidase_M13"/>
</dbReference>
<dbReference type="SUPFAM" id="SSF55486">
    <property type="entry name" value="Metalloproteases ('zincins'), catalytic domain"/>
    <property type="match status" value="1"/>
</dbReference>
<evidence type="ECO:0000256" key="4">
    <source>
        <dbReference type="ARBA" id="ARBA00022723"/>
    </source>
</evidence>
<keyword evidence="7" id="KW-0482">Metalloprotease</keyword>
<dbReference type="InterPro" id="IPR024079">
    <property type="entry name" value="MetalloPept_cat_dom_sf"/>
</dbReference>
<proteinExistence type="inferred from homology"/>
<dbReference type="InterPro" id="IPR008753">
    <property type="entry name" value="Peptidase_M13_N"/>
</dbReference>
<sequence>MPLSSSARSHRIDRRAFLAALGAIPAVAALSACARQSEGSDIELTGVDLAGADPAIRAQDDLYRNVNGLWLRQYQLPPDKSSYGAFNEANDRSEQQLRAIIEGIENPQAGSTEQQVRDLYDARLDREQIERLGMTPVADLLGKIDNATSKSALAEVMGALPVNGLIGLQVVVDQQNSGDYIAQISQSGIDGSLDEQYYRMPEYAEQMAAYRTYLERVGAAAGLADPAGTAQRVLELETKIAAGYWDSVRDRDPDTTYNLLSWTEMTGLAKGFDWDPWLAGSTDRPRELFDKVVVRQPSFVTNAGKLWAEVDLARWQEYLRLLVVKEFAQYLPKTVADAKFDFTDKALQGLDQRPEPWRDGLATINRYLGEPLGKLYVAKHFPAASKDRAKALVADLMDAYRQNFTDSSWMSAPTKAAAIAKLDKIVAKIGYPDRWIDYSGVRITKGKLVESIRAAITFEVKRAFDKLGTPVDRTEWGFPPQTVNAMYDPTANQITFPAAILQSPFFDADAVDAVNFGAIGAVIGHEIGHGFDDQGSKYDGDGNRRDWWTPQDTAKFEAKTKQLIAQYDVLVPQDLDPGKHVNGALTVGENLADLRGLQIALAAYRAAAQRDGATPDIKTVLLSWARIWRQRATKQYQEMLLAKDVHAPNEFRANQVVRNIAEFYTAFGVVESDKLFLAPDERVSL</sequence>
<dbReference type="Pfam" id="PF05649">
    <property type="entry name" value="Peptidase_M13_N"/>
    <property type="match status" value="1"/>
</dbReference>
<dbReference type="GO" id="GO:0004222">
    <property type="term" value="F:metalloendopeptidase activity"/>
    <property type="evidence" value="ECO:0007669"/>
    <property type="project" value="InterPro"/>
</dbReference>
<keyword evidence="6" id="KW-0862">Zinc</keyword>
<evidence type="ECO:0000259" key="8">
    <source>
        <dbReference type="Pfam" id="PF01431"/>
    </source>
</evidence>
<comment type="cofactor">
    <cofactor evidence="1">
        <name>Zn(2+)</name>
        <dbReference type="ChEBI" id="CHEBI:29105"/>
    </cofactor>
</comment>
<dbReference type="InterPro" id="IPR042089">
    <property type="entry name" value="Peptidase_M13_dom_2"/>
</dbReference>
<evidence type="ECO:0000256" key="3">
    <source>
        <dbReference type="ARBA" id="ARBA00022670"/>
    </source>
</evidence>
<dbReference type="EMBL" id="CP046171">
    <property type="protein sequence ID" value="QIS01668.1"/>
    <property type="molecule type" value="Genomic_DNA"/>
</dbReference>
<dbReference type="InterPro" id="IPR018497">
    <property type="entry name" value="Peptidase_M13_C"/>
</dbReference>
<keyword evidence="5" id="KW-0378">Hydrolase</keyword>
<evidence type="ECO:0000313" key="11">
    <source>
        <dbReference type="Proteomes" id="UP000501705"/>
    </source>
</evidence>
<dbReference type="GO" id="GO:0016485">
    <property type="term" value="P:protein processing"/>
    <property type="evidence" value="ECO:0007669"/>
    <property type="project" value="TreeGrafter"/>
</dbReference>
<gene>
    <name evidence="10" type="ORF">F5X71_04520</name>
</gene>
<accession>A0A6G9XL87</accession>
<feature type="domain" description="Peptidase M13 N-terminal" evidence="9">
    <location>
        <begin position="59"/>
        <end position="432"/>
    </location>
</feature>
<evidence type="ECO:0000313" key="10">
    <source>
        <dbReference type="EMBL" id="QIS01668.1"/>
    </source>
</evidence>
<feature type="domain" description="Peptidase M13 C-terminal" evidence="8">
    <location>
        <begin position="484"/>
        <end position="683"/>
    </location>
</feature>
<protein>
    <submittedName>
        <fullName evidence="10">M13 family peptidase</fullName>
    </submittedName>
</protein>
<dbReference type="PANTHER" id="PTHR11733">
    <property type="entry name" value="ZINC METALLOPROTEASE FAMILY M13 NEPRILYSIN-RELATED"/>
    <property type="match status" value="1"/>
</dbReference>
<dbReference type="PROSITE" id="PS51318">
    <property type="entry name" value="TAT"/>
    <property type="match status" value="1"/>
</dbReference>
<dbReference type="InterPro" id="IPR006311">
    <property type="entry name" value="TAT_signal"/>
</dbReference>
<evidence type="ECO:0000259" key="9">
    <source>
        <dbReference type="Pfam" id="PF05649"/>
    </source>
</evidence>
<reference evidence="10 11" key="1">
    <citation type="journal article" date="2019" name="ACS Chem. Biol.">
        <title>Identification and Mobilization of a Cryptic Antibiotic Biosynthesis Gene Locus from a Human-Pathogenic Nocardia Isolate.</title>
        <authorList>
            <person name="Herisse M."/>
            <person name="Ishida K."/>
            <person name="Porter J.L."/>
            <person name="Howden B."/>
            <person name="Hertweck C."/>
            <person name="Stinear T.P."/>
            <person name="Pidot S.J."/>
        </authorList>
    </citation>
    <scope>NUCLEOTIDE SEQUENCE [LARGE SCALE GENOMIC DNA]</scope>
    <source>
        <strain evidence="10 11">AUSMDU00024985</strain>
    </source>
</reference>
<dbReference type="PRINTS" id="PR00786">
    <property type="entry name" value="NEPRILYSIN"/>
</dbReference>
<dbReference type="PROSITE" id="PS51885">
    <property type="entry name" value="NEPRILYSIN"/>
    <property type="match status" value="1"/>
</dbReference>
<comment type="similarity">
    <text evidence="2">Belongs to the peptidase M13 family.</text>
</comment>
<dbReference type="AlphaFoldDB" id="A0A6G9XL87"/>
<dbReference type="Proteomes" id="UP000501705">
    <property type="component" value="Chromosome"/>
</dbReference>
<dbReference type="GO" id="GO:0046872">
    <property type="term" value="F:metal ion binding"/>
    <property type="evidence" value="ECO:0007669"/>
    <property type="project" value="UniProtKB-KW"/>
</dbReference>
<evidence type="ECO:0000256" key="5">
    <source>
        <dbReference type="ARBA" id="ARBA00022801"/>
    </source>
</evidence>
<dbReference type="CDD" id="cd08662">
    <property type="entry name" value="M13"/>
    <property type="match status" value="1"/>
</dbReference>
<dbReference type="Gene3D" id="1.10.1380.10">
    <property type="entry name" value="Neutral endopeptidase , domain2"/>
    <property type="match status" value="1"/>
</dbReference>
<evidence type="ECO:0000256" key="1">
    <source>
        <dbReference type="ARBA" id="ARBA00001947"/>
    </source>
</evidence>